<sequence length="516" mass="57366">MGLIYSSTESSELMNALSKNLASGKEATSQLKSGSQRVVSAVDGHTLAGAAYTAGKGLFSDLIIPTITRVTTAIDTIEQELQKYTTADSSISNEGYLDEDSLSQQIAIKKAMKASVDATSYFVKYQTMRNPVASLLDALFDAQRNLNQISERFQQDIDELTKKLQKLHDFSSQTNGLFSTSLSDMKLAMQGILILNNTTINSDGTYKLPAGTDKSWFTELKSNSDLERNAYDSALDELLAYDSDGTIKDVDEAKLQEWLKLFVQGKLTPAQAEALKTALLTLPGYLDKMSNAEGITNEALKKLAELQDIVGGGWSAFGFSYDEEGKHFYTKQDSLQSLFGFADIYDEAGPLLGMDLDTEVIQFFHNGKEYRFQVWKGTYGGGTMVGGEQGWYVYNPNDVVQNMQNSFADTLGQSDWVPVAAPEDRIRMVNSLYNETTNRKITDPNDTNKYAPEGAYWNLNTTADYPGYTKSNIYTKGELYIDDANLRNETFQQLKANGSFTNVQIIRNKVIYTWKD</sequence>
<comment type="caution">
    <text evidence="3">The sequence shown here is derived from an EMBL/GenBank/DDBJ whole genome shotgun (WGS) entry which is preliminary data.</text>
</comment>
<dbReference type="Proteomes" id="UP000095094">
    <property type="component" value="Unassembled WGS sequence"/>
</dbReference>
<dbReference type="RefSeq" id="WP_069664015.1">
    <property type="nucleotide sequence ID" value="NZ_JBHUJJ010000001.1"/>
</dbReference>
<protein>
    <recommendedName>
        <fullName evidence="2">LXG domain-containing protein</fullName>
    </recommendedName>
</protein>
<dbReference type="InterPro" id="IPR006829">
    <property type="entry name" value="LXG_dom"/>
</dbReference>
<dbReference type="Pfam" id="PF14751">
    <property type="entry name" value="DUF4474"/>
    <property type="match status" value="1"/>
</dbReference>
<accession>A0A1E5GJ85</accession>
<gene>
    <name evidence="3" type="ORF">BCR25_07145</name>
</gene>
<dbReference type="EMBL" id="MIJY01000034">
    <property type="protein sequence ID" value="OEG12310.1"/>
    <property type="molecule type" value="Genomic_DNA"/>
</dbReference>
<keyword evidence="4" id="KW-1185">Reference proteome</keyword>
<reference evidence="4" key="1">
    <citation type="submission" date="2016-09" db="EMBL/GenBank/DDBJ databases">
        <authorList>
            <person name="Gulvik C.A."/>
        </authorList>
    </citation>
    <scope>NUCLEOTIDE SEQUENCE [LARGE SCALE GENOMIC DNA]</scope>
    <source>
        <strain evidence="4">LMG 8895</strain>
    </source>
</reference>
<evidence type="ECO:0000256" key="1">
    <source>
        <dbReference type="ARBA" id="ARBA00034117"/>
    </source>
</evidence>
<evidence type="ECO:0000259" key="2">
    <source>
        <dbReference type="PROSITE" id="PS51756"/>
    </source>
</evidence>
<organism evidence="3 4">
    <name type="scientific">Enterococcus termitis</name>
    <dbReference type="NCBI Taxonomy" id="332950"/>
    <lineage>
        <taxon>Bacteria</taxon>
        <taxon>Bacillati</taxon>
        <taxon>Bacillota</taxon>
        <taxon>Bacilli</taxon>
        <taxon>Lactobacillales</taxon>
        <taxon>Enterococcaceae</taxon>
        <taxon>Enterococcus</taxon>
    </lineage>
</organism>
<dbReference type="Pfam" id="PF04740">
    <property type="entry name" value="LXG"/>
    <property type="match status" value="1"/>
</dbReference>
<evidence type="ECO:0000313" key="3">
    <source>
        <dbReference type="EMBL" id="OEG12310.1"/>
    </source>
</evidence>
<evidence type="ECO:0000313" key="4">
    <source>
        <dbReference type="Proteomes" id="UP000095094"/>
    </source>
</evidence>
<feature type="domain" description="LXG" evidence="2">
    <location>
        <begin position="4"/>
        <end position="237"/>
    </location>
</feature>
<name>A0A1E5GJ85_9ENTE</name>
<proteinExistence type="inferred from homology"/>
<dbReference type="PROSITE" id="PS51756">
    <property type="entry name" value="LXG"/>
    <property type="match status" value="1"/>
</dbReference>
<dbReference type="AlphaFoldDB" id="A0A1E5GJ85"/>
<comment type="similarity">
    <text evidence="1">In the N-terminal section; belongs to the LXG family.</text>
</comment>
<dbReference type="InterPro" id="IPR029322">
    <property type="entry name" value="DUF4474"/>
</dbReference>